<evidence type="ECO:0000313" key="7">
    <source>
        <dbReference type="Proteomes" id="UP000663877"/>
    </source>
</evidence>
<dbReference type="InterPro" id="IPR035979">
    <property type="entry name" value="RBD_domain_sf"/>
</dbReference>
<keyword evidence="1" id="KW-0694">RNA-binding</keyword>
<feature type="domain" description="RRM" evidence="3">
    <location>
        <begin position="9"/>
        <end position="108"/>
    </location>
</feature>
<reference evidence="4" key="1">
    <citation type="submission" date="2021-02" db="EMBL/GenBank/DDBJ databases">
        <authorList>
            <person name="Nowell W R."/>
        </authorList>
    </citation>
    <scope>NUCLEOTIDE SEQUENCE</scope>
</reference>
<dbReference type="PROSITE" id="PS50102">
    <property type="entry name" value="RRM"/>
    <property type="match status" value="1"/>
</dbReference>
<dbReference type="InterPro" id="IPR012677">
    <property type="entry name" value="Nucleotide-bd_a/b_plait_sf"/>
</dbReference>
<feature type="region of interest" description="Disordered" evidence="2">
    <location>
        <begin position="317"/>
        <end position="337"/>
    </location>
</feature>
<dbReference type="InterPro" id="IPR000504">
    <property type="entry name" value="RRM_dom"/>
</dbReference>
<evidence type="ECO:0000256" key="1">
    <source>
        <dbReference type="PROSITE-ProRule" id="PRU00176"/>
    </source>
</evidence>
<evidence type="ECO:0000313" key="5">
    <source>
        <dbReference type="EMBL" id="CAF1358928.1"/>
    </source>
</evidence>
<organism evidence="4 7">
    <name type="scientific">Adineta steineri</name>
    <dbReference type="NCBI Taxonomy" id="433720"/>
    <lineage>
        <taxon>Eukaryota</taxon>
        <taxon>Metazoa</taxon>
        <taxon>Spiralia</taxon>
        <taxon>Gnathifera</taxon>
        <taxon>Rotifera</taxon>
        <taxon>Eurotatoria</taxon>
        <taxon>Bdelloidea</taxon>
        <taxon>Adinetida</taxon>
        <taxon>Adinetidae</taxon>
        <taxon>Adineta</taxon>
    </lineage>
</organism>
<evidence type="ECO:0000313" key="4">
    <source>
        <dbReference type="EMBL" id="CAF0880498.1"/>
    </source>
</evidence>
<gene>
    <name evidence="4" type="ORF">BJG266_LOCUS9396</name>
    <name evidence="5" type="ORF">QVE165_LOCUS34429</name>
</gene>
<dbReference type="Gene3D" id="3.30.70.330">
    <property type="match status" value="2"/>
</dbReference>
<proteinExistence type="predicted"/>
<dbReference type="EMBL" id="CAJNOM010000324">
    <property type="protein sequence ID" value="CAF1358928.1"/>
    <property type="molecule type" value="Genomic_DNA"/>
</dbReference>
<dbReference type="Proteomes" id="UP000663877">
    <property type="component" value="Unassembled WGS sequence"/>
</dbReference>
<accession>A0A813XYH1</accession>
<dbReference type="CDD" id="cd00590">
    <property type="entry name" value="RRM_SF"/>
    <property type="match status" value="1"/>
</dbReference>
<evidence type="ECO:0000259" key="3">
    <source>
        <dbReference type="PROSITE" id="PS50102"/>
    </source>
</evidence>
<dbReference type="EMBL" id="CAJNOI010000031">
    <property type="protein sequence ID" value="CAF0880498.1"/>
    <property type="molecule type" value="Genomic_DNA"/>
</dbReference>
<evidence type="ECO:0000313" key="6">
    <source>
        <dbReference type="Proteomes" id="UP000663832"/>
    </source>
</evidence>
<dbReference type="SUPFAM" id="SSF54928">
    <property type="entry name" value="RNA-binding domain, RBD"/>
    <property type="match status" value="1"/>
</dbReference>
<feature type="region of interest" description="Disordered" evidence="2">
    <location>
        <begin position="223"/>
        <end position="244"/>
    </location>
</feature>
<sequence>MNSSPSSSNTIYVGNIQSIKDEQLQEYFQQFGKIESLYHNCTRGVDEWLIDYRFIKFSSNTNMSAILTNTYDHTICRIRLDVHPYDAVFSDETRLTSDRKICIAHTNSILQRNVIQKAFKRYGRILNCTCVSSGNGVEYVYVEFETINSVRSVFASNQTHFAGRTSLAVKQPLRPSQVAPKIESLPVNKRECTEVLTPRYSHRQRRDSNVDTAQYTSLASHQNMIEEELRTSTPTSDRLLNSSSQSQNELLLIPTDTQPANNESLQTCSQQQLKVYEREYDLIIRKTFDEITYEIEKFLQNQKQSYKKLQKYILTELQSESSSSSEEEGEITESKLSSLSKNSKYYPKKRLKSHY</sequence>
<protein>
    <recommendedName>
        <fullName evidence="3">RRM domain-containing protein</fullName>
    </recommendedName>
</protein>
<name>A0A813XYH1_9BILA</name>
<comment type="caution">
    <text evidence="4">The sequence shown here is derived from an EMBL/GenBank/DDBJ whole genome shotgun (WGS) entry which is preliminary data.</text>
</comment>
<dbReference type="SMART" id="SM00360">
    <property type="entry name" value="RRM"/>
    <property type="match status" value="2"/>
</dbReference>
<keyword evidence="6" id="KW-1185">Reference proteome</keyword>
<dbReference type="GO" id="GO:0003723">
    <property type="term" value="F:RNA binding"/>
    <property type="evidence" value="ECO:0007669"/>
    <property type="project" value="UniProtKB-UniRule"/>
</dbReference>
<dbReference type="Proteomes" id="UP000663832">
    <property type="component" value="Unassembled WGS sequence"/>
</dbReference>
<evidence type="ECO:0000256" key="2">
    <source>
        <dbReference type="SAM" id="MobiDB-lite"/>
    </source>
</evidence>
<dbReference type="AlphaFoldDB" id="A0A813XYH1"/>
<dbReference type="OrthoDB" id="10019631at2759"/>